<dbReference type="EC" id="3.5.5.1" evidence="4"/>
<evidence type="ECO:0000256" key="3">
    <source>
        <dbReference type="ARBA" id="ARBA00036406"/>
    </source>
</evidence>
<dbReference type="InterPro" id="IPR044149">
    <property type="entry name" value="Nitrilases_CHs"/>
</dbReference>
<dbReference type="GO" id="GO:0000257">
    <property type="term" value="F:nitrilase activity"/>
    <property type="evidence" value="ECO:0007669"/>
    <property type="project" value="UniProtKB-EC"/>
</dbReference>
<protein>
    <recommendedName>
        <fullName evidence="4">nitrilase</fullName>
        <ecNumber evidence="4">3.5.5.1</ecNumber>
    </recommendedName>
</protein>
<evidence type="ECO:0000313" key="7">
    <source>
        <dbReference type="Proteomes" id="UP000191285"/>
    </source>
</evidence>
<dbReference type="Pfam" id="PF00795">
    <property type="entry name" value="CN_hydrolase"/>
    <property type="match status" value="1"/>
</dbReference>
<dbReference type="AlphaFoldDB" id="A0A1V6SQ46"/>
<comment type="similarity">
    <text evidence="1">Belongs to the carbon-nitrogen hydrolase superfamily. Nitrilase family.</text>
</comment>
<dbReference type="SUPFAM" id="SSF56317">
    <property type="entry name" value="Carbon-nitrogen hydrolase"/>
    <property type="match status" value="1"/>
</dbReference>
<keyword evidence="2" id="KW-0378">Hydrolase</keyword>
<organism evidence="6 7">
    <name type="scientific">Penicillium steckii</name>
    <dbReference type="NCBI Taxonomy" id="303698"/>
    <lineage>
        <taxon>Eukaryota</taxon>
        <taxon>Fungi</taxon>
        <taxon>Dikarya</taxon>
        <taxon>Ascomycota</taxon>
        <taxon>Pezizomycotina</taxon>
        <taxon>Eurotiomycetes</taxon>
        <taxon>Eurotiomycetidae</taxon>
        <taxon>Eurotiales</taxon>
        <taxon>Aspergillaceae</taxon>
        <taxon>Penicillium</taxon>
    </lineage>
</organism>
<dbReference type="CDD" id="cd07564">
    <property type="entry name" value="nitrilases_CHs"/>
    <property type="match status" value="1"/>
</dbReference>
<dbReference type="STRING" id="303698.A0A1V6SQ46"/>
<dbReference type="PANTHER" id="PTHR46044:SF14">
    <property type="entry name" value="ARYLACETONITRILASE"/>
    <property type="match status" value="1"/>
</dbReference>
<keyword evidence="7" id="KW-1185">Reference proteome</keyword>
<evidence type="ECO:0000256" key="4">
    <source>
        <dbReference type="ARBA" id="ARBA00039045"/>
    </source>
</evidence>
<evidence type="ECO:0000259" key="5">
    <source>
        <dbReference type="PROSITE" id="PS50263"/>
    </source>
</evidence>
<reference evidence="7" key="1">
    <citation type="journal article" date="2017" name="Nat. Microbiol.">
        <title>Global analysis of biosynthetic gene clusters reveals vast potential of secondary metabolite production in Penicillium species.</title>
        <authorList>
            <person name="Nielsen J.C."/>
            <person name="Grijseels S."/>
            <person name="Prigent S."/>
            <person name="Ji B."/>
            <person name="Dainat J."/>
            <person name="Nielsen K.F."/>
            <person name="Frisvad J.C."/>
            <person name="Workman M."/>
            <person name="Nielsen J."/>
        </authorList>
    </citation>
    <scope>NUCLEOTIDE SEQUENCE [LARGE SCALE GENOMIC DNA]</scope>
    <source>
        <strain evidence="7">IBT 24891</strain>
    </source>
</reference>
<evidence type="ECO:0000313" key="6">
    <source>
        <dbReference type="EMBL" id="OQE15683.1"/>
    </source>
</evidence>
<evidence type="ECO:0000256" key="2">
    <source>
        <dbReference type="ARBA" id="ARBA00022801"/>
    </source>
</evidence>
<gene>
    <name evidence="6" type="ORF">PENSTE_c027G00662</name>
</gene>
<proteinExistence type="inferred from homology"/>
<dbReference type="OrthoDB" id="10250282at2759"/>
<dbReference type="Gene3D" id="3.60.110.10">
    <property type="entry name" value="Carbon-nitrogen hydrolase"/>
    <property type="match status" value="1"/>
</dbReference>
<dbReference type="InterPro" id="IPR003010">
    <property type="entry name" value="C-N_Hydrolase"/>
</dbReference>
<dbReference type="EMBL" id="MLKD01000027">
    <property type="protein sequence ID" value="OQE15683.1"/>
    <property type="molecule type" value="Genomic_DNA"/>
</dbReference>
<dbReference type="PROSITE" id="PS50263">
    <property type="entry name" value="CN_HYDROLASE"/>
    <property type="match status" value="1"/>
</dbReference>
<dbReference type="PANTHER" id="PTHR46044">
    <property type="entry name" value="NITRILASE"/>
    <property type="match status" value="1"/>
</dbReference>
<name>A0A1V6SQ46_9EURO</name>
<feature type="domain" description="CN hydrolase" evidence="5">
    <location>
        <begin position="6"/>
        <end position="279"/>
    </location>
</feature>
<sequence>MPTDNVRVAVTQAESAWLDLAAGVAKTCDLIAEAAKNNAKLIAFPECWIPGYPCWIWARLLDVELNVAYVKNSLRVDSPEMQKIQESAKENEIAVSLGFSENHNDSVYIAQVMIGSDGEIKFHRRKMKPTHMERTIFGDASGECFSSVAELPFARVGSLSCWEHIQPLLKYHTLSQQEDIHVAAWPILYPHTGGQDLWSMSAEGCQSLSQTYAVESQSFVLHCSAVLGQAGIDKMNTSGGALMSSPGGGTSAIFGPDGRRLSEPVDGTTEKIIYGDLPMDLIVATKLFADPTGHYSRPDLMSLNVCTKAKKMICEETRDYSVSEI</sequence>
<dbReference type="Proteomes" id="UP000191285">
    <property type="component" value="Unassembled WGS sequence"/>
</dbReference>
<dbReference type="FunFam" id="3.60.110.10:FF:000011">
    <property type="entry name" value="Cyanide hydratase"/>
    <property type="match status" value="1"/>
</dbReference>
<evidence type="ECO:0000256" key="1">
    <source>
        <dbReference type="ARBA" id="ARBA00008129"/>
    </source>
</evidence>
<comment type="catalytic activity">
    <reaction evidence="3">
        <text>a nitrile + 2 H2O = a carboxylate + NH4(+)</text>
        <dbReference type="Rhea" id="RHEA:21724"/>
        <dbReference type="ChEBI" id="CHEBI:15377"/>
        <dbReference type="ChEBI" id="CHEBI:18379"/>
        <dbReference type="ChEBI" id="CHEBI:28938"/>
        <dbReference type="ChEBI" id="CHEBI:29067"/>
        <dbReference type="EC" id="3.5.5.1"/>
    </reaction>
</comment>
<comment type="caution">
    <text evidence="6">The sequence shown here is derived from an EMBL/GenBank/DDBJ whole genome shotgun (WGS) entry which is preliminary data.</text>
</comment>
<accession>A0A1V6SQ46</accession>
<dbReference type="InterPro" id="IPR036526">
    <property type="entry name" value="C-N_Hydrolase_sf"/>
</dbReference>